<proteinExistence type="predicted"/>
<dbReference type="SUPFAM" id="SSF50729">
    <property type="entry name" value="PH domain-like"/>
    <property type="match status" value="1"/>
</dbReference>
<feature type="compositionally biased region" description="Polar residues" evidence="1">
    <location>
        <begin position="1337"/>
        <end position="1353"/>
    </location>
</feature>
<feature type="compositionally biased region" description="Polar residues" evidence="1">
    <location>
        <begin position="1065"/>
        <end position="1076"/>
    </location>
</feature>
<gene>
    <name evidence="3" type="ORF">RDB_LOCUS170681</name>
</gene>
<protein>
    <recommendedName>
        <fullName evidence="2">PH domain-containing protein</fullName>
    </recommendedName>
</protein>
<feature type="compositionally biased region" description="Polar residues" evidence="1">
    <location>
        <begin position="590"/>
        <end position="602"/>
    </location>
</feature>
<sequence>MGIYNRHIPAASETLAAMSSAEAIYDVREGVSNKDEGNESCVLLPPAPAFSRARADSFSIRPALAVLQNTFGRKRASSVSDNASQHSKRSPVFAFFPGLDHRPRTSSTATVVPPNTKSCPSIVFPIVESPDEPVPRAPRIPSFVSNILPRILWVLIVLGRYFPRLFYLFHYLQHDMDGHSFSHDLGLTLGLNPRFSTATASTVRAQEDSSMNTWPVHGNHSRVDHDTETILSLADSQTRFLGDPPNGDANTHLGSNLSAMRVDGAFTRPEKQPTISAPSNGTSTDNTNPGSIDTGISKYPESLRLDLSSPTQPSVWSASMPQSAHRSPSHAEQGEDLYFEGTSATKVTFPSSEPSLSPATVSPVRQAGVTSPTQSIASPTRDQSFVTLSSTGSVVVSPTGSILVSSPMGSPVAMSTSLAPHTSPTSASPSYPTMVPFPLAEDNGYTSDDVLASRRRYYSRSDAGGYDTPTLYTGTTNTSPSLSVTRVGAGEAPPALRLGPGIGTHVHANAPAGRLSPGDNVEGVIGSRSGAGMGFRRLTTDSGVSGVDKDGAGEDRDSYLNIQQESHAESSGRSLRAESSMARSFRAESSDQSTRAESSSVASGIRARVTSLRAPLSGLIPAFMKRARRKSSRMRDDDGVPRSRGRTESISKRVEGWVGGDAQRRHRADSSCARTESSRAQSPHPASDDEQNNISPSSSHLDLLSADPFASTVAFKVGAWSQMYAGRAEAVSTPLPRLPDLAVDRHAQSEYSGSVYGEDDSEEESSIRIYSHRRGRSLSQPDLYTIPIEPLHRSTPTSRAGRALDRRRGIGNWRRPALPARPSLPSLSTLTRRNVVVPIPRSAAAARFPAEPWDNTPRQPPVLGPPTRGLASLTIPPRVRPPPVRSASFPRSPMRSLIRIGSENSIAEDEDENQGSSEGDSEDEDEDEDEDDECASQVLSGGEEGRVWWSGPSSRMLSRKNSFTGSVDEPTVSRAGKTDPIVRDSTASTIHARESLISEASEAIRDSMISSTSHEEIDVSSEAFLQTLDELDHTPLTPPPSGRTSAETSVEDESSGSILDEGAGTRSQAVTNGSPKQGNNSGWQGENGGQGYQGNSGSGNGGNGNDRNDGRQAPEDSDETESGSESEERVRRVPSSVVGSQSMPRPPPPSDNTMNRQHTDSSDESDDVPLAQRLPTALKAQKSIRLQDKADREERRQRRLERMQKRAAERGLPTGGEGGVVADDLAKRLLGVQLGPDSSRDRSLSSPRTPMRMSHEPNAALLPAPGVRSRTTSNVSHATRSKTHTRNGSLEQQTPNPPPATATATAPAPTSLSRSGTLSNRRPSMQEPAPPMPASKTALSRNGTLSRPRASQDSPREAARNLTRSGTMSRHRGGTKTDDEGESSRVARSRSIRDPSGTRPPMPPMPAMETLPVPARNRRPSQPEPYVPPVVEQRIYIGDRQRFIVVDIGAPSTSAGDVLEMAKIRGELDVEGPGGWQLWEQSNECGMERPVRDFELIADVLKAWNPEKRVNVLIIRHSPFCSLLKPENIPSSSPLMAGWVMWVSKPGKWSKRWLELKEHGLFVSKNEKGKDRTYLCNLSHFDGYVVTHVPRAPKPYVFAAKSIDLAGVFEKEEDSSHIFSCDGEAGESWLARILLARSYIIQQERTVLFRPANAGSALTSSKSMLVRSGTKKSNGSSRPAGPQYSAPLVQDLNPSPFAQGSLLARAAANRA</sequence>
<evidence type="ECO:0000313" key="3">
    <source>
        <dbReference type="EMBL" id="CAE6525063.1"/>
    </source>
</evidence>
<feature type="compositionally biased region" description="Polar residues" evidence="1">
    <location>
        <begin position="1311"/>
        <end position="1323"/>
    </location>
</feature>
<feature type="region of interest" description="Disordered" evidence="1">
    <location>
        <begin position="510"/>
        <end position="604"/>
    </location>
</feature>
<feature type="domain" description="PH" evidence="2">
    <location>
        <begin position="1534"/>
        <end position="1640"/>
    </location>
</feature>
<feature type="region of interest" description="Disordered" evidence="1">
    <location>
        <begin position="1663"/>
        <end position="1692"/>
    </location>
</feature>
<feature type="compositionally biased region" description="Polar residues" evidence="1">
    <location>
        <begin position="1269"/>
        <end position="1278"/>
    </location>
</feature>
<dbReference type="InterPro" id="IPR011993">
    <property type="entry name" value="PH-like_dom_sf"/>
</dbReference>
<feature type="compositionally biased region" description="Polar residues" evidence="1">
    <location>
        <begin position="951"/>
        <end position="965"/>
    </location>
</feature>
<dbReference type="Proteomes" id="UP000663843">
    <property type="component" value="Unassembled WGS sequence"/>
</dbReference>
<feature type="compositionally biased region" description="Acidic residues" evidence="1">
    <location>
        <begin position="906"/>
        <end position="934"/>
    </location>
</feature>
<evidence type="ECO:0000259" key="2">
    <source>
        <dbReference type="SMART" id="SM00233"/>
    </source>
</evidence>
<feature type="compositionally biased region" description="Basic and acidic residues" evidence="1">
    <location>
        <begin position="1185"/>
        <end position="1209"/>
    </location>
</feature>
<feature type="compositionally biased region" description="Polar residues" evidence="1">
    <location>
        <begin position="560"/>
        <end position="573"/>
    </location>
</feature>
<dbReference type="InterPro" id="IPR029071">
    <property type="entry name" value="Ubiquitin-like_domsf"/>
</dbReference>
<comment type="caution">
    <text evidence="3">The sequence shown here is derived from an EMBL/GenBank/DDBJ whole genome shotgun (WGS) entry which is preliminary data.</text>
</comment>
<feature type="compositionally biased region" description="Acidic residues" evidence="1">
    <location>
        <begin position="1115"/>
        <end position="1125"/>
    </location>
</feature>
<dbReference type="PANTHER" id="PTHR38700">
    <property type="entry name" value="YALI0E22418P"/>
    <property type="match status" value="1"/>
</dbReference>
<feature type="compositionally biased region" description="Polar residues" evidence="1">
    <location>
        <begin position="368"/>
        <end position="381"/>
    </location>
</feature>
<feature type="compositionally biased region" description="Polar residues" evidence="1">
    <location>
        <begin position="308"/>
        <end position="326"/>
    </location>
</feature>
<feature type="region of interest" description="Disordered" evidence="1">
    <location>
        <begin position="269"/>
        <end position="333"/>
    </location>
</feature>
<dbReference type="Gene3D" id="3.10.20.90">
    <property type="entry name" value="Phosphatidylinositol 3-kinase Catalytic Subunit, Chain A, domain 1"/>
    <property type="match status" value="1"/>
</dbReference>
<feature type="compositionally biased region" description="Basic and acidic residues" evidence="1">
    <location>
        <begin position="1375"/>
        <end position="1385"/>
    </location>
</feature>
<feature type="compositionally biased region" description="Basic and acidic residues" evidence="1">
    <location>
        <begin position="633"/>
        <end position="655"/>
    </location>
</feature>
<dbReference type="CDD" id="cd00821">
    <property type="entry name" value="PH"/>
    <property type="match status" value="1"/>
</dbReference>
<dbReference type="SUPFAM" id="SSF54236">
    <property type="entry name" value="Ubiquitin-like"/>
    <property type="match status" value="1"/>
</dbReference>
<feature type="region of interest" description="Disordered" evidence="1">
    <location>
        <begin position="202"/>
        <end position="222"/>
    </location>
</feature>
<feature type="compositionally biased region" description="Polar residues" evidence="1">
    <location>
        <begin position="672"/>
        <end position="681"/>
    </location>
</feature>
<dbReference type="InterPro" id="IPR001849">
    <property type="entry name" value="PH_domain"/>
</dbReference>
<feature type="compositionally biased region" description="Polar residues" evidence="1">
    <location>
        <begin position="349"/>
        <end position="360"/>
    </location>
</feature>
<accession>A0A8H3DCX6</accession>
<feature type="region of interest" description="Disordered" evidence="1">
    <location>
        <begin position="627"/>
        <end position="700"/>
    </location>
</feature>
<feature type="compositionally biased region" description="Gly residues" evidence="1">
    <location>
        <begin position="1085"/>
        <end position="1104"/>
    </location>
</feature>
<feature type="compositionally biased region" description="Low complexity" evidence="1">
    <location>
        <begin position="1301"/>
        <end position="1310"/>
    </location>
</feature>
<dbReference type="SMART" id="SM00233">
    <property type="entry name" value="PH"/>
    <property type="match status" value="1"/>
</dbReference>
<evidence type="ECO:0000256" key="1">
    <source>
        <dbReference type="SAM" id="MobiDB-lite"/>
    </source>
</evidence>
<feature type="compositionally biased region" description="Polar residues" evidence="1">
    <location>
        <begin position="202"/>
        <end position="213"/>
    </location>
</feature>
<dbReference type="EMBL" id="CAJMWT010007382">
    <property type="protein sequence ID" value="CAE6525063.1"/>
    <property type="molecule type" value="Genomic_DNA"/>
</dbReference>
<evidence type="ECO:0000313" key="4">
    <source>
        <dbReference type="Proteomes" id="UP000663843"/>
    </source>
</evidence>
<organism evidence="3 4">
    <name type="scientific">Rhizoctonia solani</name>
    <dbReference type="NCBI Taxonomy" id="456999"/>
    <lineage>
        <taxon>Eukaryota</taxon>
        <taxon>Fungi</taxon>
        <taxon>Dikarya</taxon>
        <taxon>Basidiomycota</taxon>
        <taxon>Agaricomycotina</taxon>
        <taxon>Agaricomycetes</taxon>
        <taxon>Cantharellales</taxon>
        <taxon>Ceratobasidiaceae</taxon>
        <taxon>Rhizoctonia</taxon>
    </lineage>
</organism>
<feature type="region of interest" description="Disordered" evidence="1">
    <location>
        <begin position="1007"/>
        <end position="1426"/>
    </location>
</feature>
<feature type="region of interest" description="Disordered" evidence="1">
    <location>
        <begin position="349"/>
        <end position="381"/>
    </location>
</feature>
<dbReference type="PANTHER" id="PTHR38700:SF1">
    <property type="entry name" value="PH DOMAIN-CONTAINING PROTEIN"/>
    <property type="match status" value="1"/>
</dbReference>
<feature type="compositionally biased region" description="Basic and acidic residues" evidence="1">
    <location>
        <begin position="547"/>
        <end position="558"/>
    </location>
</feature>
<reference evidence="3" key="1">
    <citation type="submission" date="2021-01" db="EMBL/GenBank/DDBJ databases">
        <authorList>
            <person name="Kaushik A."/>
        </authorList>
    </citation>
    <scope>NUCLEOTIDE SEQUENCE</scope>
    <source>
        <strain evidence="3">AG2-2IIIB</strain>
    </source>
</reference>
<dbReference type="Gene3D" id="2.30.29.30">
    <property type="entry name" value="Pleckstrin-homology domain (PH domain)/Phosphotyrosine-binding domain (PTB)"/>
    <property type="match status" value="1"/>
</dbReference>
<feature type="compositionally biased region" description="Polar residues" evidence="1">
    <location>
        <begin position="273"/>
        <end position="291"/>
    </location>
</feature>
<name>A0A8H3DCX6_9AGAM</name>
<feature type="region of interest" description="Disordered" evidence="1">
    <location>
        <begin position="848"/>
        <end position="994"/>
    </location>
</feature>